<dbReference type="SUPFAM" id="SSF47473">
    <property type="entry name" value="EF-hand"/>
    <property type="match status" value="1"/>
</dbReference>
<accession>A0A940RZ79</accession>
<organism evidence="2 3">
    <name type="scientific">Streptomyces montanisoli</name>
    <dbReference type="NCBI Taxonomy" id="2798581"/>
    <lineage>
        <taxon>Bacteria</taxon>
        <taxon>Bacillati</taxon>
        <taxon>Actinomycetota</taxon>
        <taxon>Actinomycetes</taxon>
        <taxon>Kitasatosporales</taxon>
        <taxon>Streptomycetaceae</taxon>
        <taxon>Streptomyces</taxon>
    </lineage>
</organism>
<name>A0A940RZ79_9ACTN</name>
<dbReference type="Proteomes" id="UP000670475">
    <property type="component" value="Unassembled WGS sequence"/>
</dbReference>
<comment type="caution">
    <text evidence="2">The sequence shown here is derived from an EMBL/GenBank/DDBJ whole genome shotgun (WGS) entry which is preliminary data.</text>
</comment>
<protein>
    <submittedName>
        <fullName evidence="2">EF-hand domain-containing protein</fullName>
    </submittedName>
</protein>
<dbReference type="InterPro" id="IPR018247">
    <property type="entry name" value="EF_Hand_1_Ca_BS"/>
</dbReference>
<reference evidence="2" key="1">
    <citation type="submission" date="2021-03" db="EMBL/GenBank/DDBJ databases">
        <title>Whole genome sequence of Streptomyces bomunensis MMS17-BM035.</title>
        <authorList>
            <person name="Lee J.H."/>
        </authorList>
    </citation>
    <scope>NUCLEOTIDE SEQUENCE</scope>
    <source>
        <strain evidence="2">MMS17-BM035</strain>
    </source>
</reference>
<dbReference type="GO" id="GO:0005509">
    <property type="term" value="F:calcium ion binding"/>
    <property type="evidence" value="ECO:0007669"/>
    <property type="project" value="InterPro"/>
</dbReference>
<sequence length="195" mass="21547">MKDDCYYEEGQYRFRTREEYFDDKADRIFRILDTDGSGSITAEDFMSVAQRVVDAFGLPAKSAQARRVNQAARDFWTRLSTAVDTDRDGTLTREEFAVVSRGHLLGGTSPVARSAEEWVDAIVSAADTDHDDVLSEDEYTRLLRAFGSPEGGIRLIIDHMVGADGTVATDRARLAFLGAYTTDVPVKRNPALAGV</sequence>
<dbReference type="RefSeq" id="WP_209342229.1">
    <property type="nucleotide sequence ID" value="NZ_JAGIQL010000094.1"/>
</dbReference>
<dbReference type="InterPro" id="IPR011992">
    <property type="entry name" value="EF-hand-dom_pair"/>
</dbReference>
<dbReference type="CDD" id="cd00051">
    <property type="entry name" value="EFh"/>
    <property type="match status" value="1"/>
</dbReference>
<dbReference type="EMBL" id="JAGIQL010000094">
    <property type="protein sequence ID" value="MBP0459983.1"/>
    <property type="molecule type" value="Genomic_DNA"/>
</dbReference>
<evidence type="ECO:0000259" key="1">
    <source>
        <dbReference type="PROSITE" id="PS50222"/>
    </source>
</evidence>
<keyword evidence="3" id="KW-1185">Reference proteome</keyword>
<dbReference type="PROSITE" id="PS00018">
    <property type="entry name" value="EF_HAND_1"/>
    <property type="match status" value="3"/>
</dbReference>
<evidence type="ECO:0000313" key="2">
    <source>
        <dbReference type="EMBL" id="MBP0459983.1"/>
    </source>
</evidence>
<gene>
    <name evidence="2" type="ORF">JFN87_21160</name>
</gene>
<dbReference type="InterPro" id="IPR002048">
    <property type="entry name" value="EF_hand_dom"/>
</dbReference>
<dbReference type="PROSITE" id="PS50222">
    <property type="entry name" value="EF_HAND_2"/>
    <property type="match status" value="2"/>
</dbReference>
<dbReference type="SMART" id="SM00054">
    <property type="entry name" value="EFh"/>
    <property type="match status" value="3"/>
</dbReference>
<dbReference type="Gene3D" id="1.10.238.10">
    <property type="entry name" value="EF-hand"/>
    <property type="match status" value="1"/>
</dbReference>
<proteinExistence type="predicted"/>
<dbReference type="Pfam" id="PF13499">
    <property type="entry name" value="EF-hand_7"/>
    <property type="match status" value="1"/>
</dbReference>
<feature type="domain" description="EF-hand" evidence="1">
    <location>
        <begin position="114"/>
        <end position="149"/>
    </location>
</feature>
<dbReference type="AlphaFoldDB" id="A0A940RZ79"/>
<feature type="domain" description="EF-hand" evidence="1">
    <location>
        <begin position="20"/>
        <end position="55"/>
    </location>
</feature>
<dbReference type="Pfam" id="PF13833">
    <property type="entry name" value="EF-hand_8"/>
    <property type="match status" value="1"/>
</dbReference>
<evidence type="ECO:0000313" key="3">
    <source>
        <dbReference type="Proteomes" id="UP000670475"/>
    </source>
</evidence>